<dbReference type="Gene3D" id="1.20.1280.50">
    <property type="match status" value="1"/>
</dbReference>
<organism evidence="2 3">
    <name type="scientific">Ophiocordyceps australis</name>
    <dbReference type="NCBI Taxonomy" id="1399860"/>
    <lineage>
        <taxon>Eukaryota</taxon>
        <taxon>Fungi</taxon>
        <taxon>Dikarya</taxon>
        <taxon>Ascomycota</taxon>
        <taxon>Pezizomycotina</taxon>
        <taxon>Sordariomycetes</taxon>
        <taxon>Hypocreomycetidae</taxon>
        <taxon>Hypocreales</taxon>
        <taxon>Ophiocordycipitaceae</taxon>
        <taxon>Ophiocordyceps</taxon>
    </lineage>
</organism>
<dbReference type="Proteomes" id="UP000226192">
    <property type="component" value="Unassembled WGS sequence"/>
</dbReference>
<sequence>MNMQFDLLELPTDVLLIIVDHLKGPEALSLSLTCKRLHSLCFSSSLGKMTTRHMAKFLTALERDAGFGRNVYYCHACNRLHGIDESWRESCLTSGAIAPDCDVKAGGGLNKESARQANDLVKPIKLSFSHLRLVMNQHLYGAGRGLPLSTLDYEAERRSGRATVQCAQQARIHDNELLLLRSFDLVVSDDEAMAWRQNSCSEGLGLCEHVALFSSRCGHRDAIPEFEQPLDKQAAFKPCRDSTGACGLCLMDYDVTIVRKASSWAISIKTYNQLGGGRDPSDWKWARFAEHSRPNLFFPNRPNRRGSNNHAGTVRHVWNKAKTTLGQSARGHGNGAATKPLLPAWLRGSKPLVTTV</sequence>
<comment type="caution">
    <text evidence="2">The sequence shown here is derived from an EMBL/GenBank/DDBJ whole genome shotgun (WGS) entry which is preliminary data.</text>
</comment>
<gene>
    <name evidence="2" type="ORF">CDD81_5940</name>
</gene>
<dbReference type="PROSITE" id="PS50181">
    <property type="entry name" value="FBOX"/>
    <property type="match status" value="1"/>
</dbReference>
<dbReference type="OrthoDB" id="3766406at2759"/>
<dbReference type="SUPFAM" id="SSF81383">
    <property type="entry name" value="F-box domain"/>
    <property type="match status" value="1"/>
</dbReference>
<proteinExistence type="predicted"/>
<evidence type="ECO:0000313" key="2">
    <source>
        <dbReference type="EMBL" id="PHH66808.1"/>
    </source>
</evidence>
<reference evidence="2 3" key="1">
    <citation type="submission" date="2017-06" db="EMBL/GenBank/DDBJ databases">
        <title>Ant-infecting Ophiocordyceps genomes reveal a high diversity of potential behavioral manipulation genes and a possible major role for enterotoxins.</title>
        <authorList>
            <person name="De Bekker C."/>
            <person name="Evans H.C."/>
            <person name="Brachmann A."/>
            <person name="Hughes D.P."/>
        </authorList>
    </citation>
    <scope>NUCLEOTIDE SEQUENCE [LARGE SCALE GENOMIC DNA]</scope>
    <source>
        <strain evidence="2 3">Map64</strain>
    </source>
</reference>
<accession>A0A2C5XM57</accession>
<keyword evidence="3" id="KW-1185">Reference proteome</keyword>
<dbReference type="STRING" id="1399860.A0A2C5XM57"/>
<evidence type="ECO:0000313" key="3">
    <source>
        <dbReference type="Proteomes" id="UP000226192"/>
    </source>
</evidence>
<name>A0A2C5XM57_9HYPO</name>
<evidence type="ECO:0000259" key="1">
    <source>
        <dbReference type="PROSITE" id="PS50181"/>
    </source>
</evidence>
<dbReference type="InterPro" id="IPR036047">
    <property type="entry name" value="F-box-like_dom_sf"/>
</dbReference>
<feature type="domain" description="F-box" evidence="1">
    <location>
        <begin position="4"/>
        <end position="50"/>
    </location>
</feature>
<protein>
    <recommendedName>
        <fullName evidence="1">F-box domain-containing protein</fullName>
    </recommendedName>
</protein>
<dbReference type="InterPro" id="IPR001810">
    <property type="entry name" value="F-box_dom"/>
</dbReference>
<dbReference type="Pfam" id="PF00646">
    <property type="entry name" value="F-box"/>
    <property type="match status" value="1"/>
</dbReference>
<dbReference type="AlphaFoldDB" id="A0A2C5XM57"/>
<dbReference type="SMART" id="SM00256">
    <property type="entry name" value="FBOX"/>
    <property type="match status" value="1"/>
</dbReference>
<dbReference type="EMBL" id="NJET01000005">
    <property type="protein sequence ID" value="PHH66808.1"/>
    <property type="molecule type" value="Genomic_DNA"/>
</dbReference>